<sequence>MWLQYNNLRQLTIDENSEDEPNGAPVNGVRRSLQLTEDSDPSSVFDSVFMSMSDTLNSINTLESSDQTPDDKPQNTTADSVPLAQPDTTRESDQLSVSSSSSVGGPSPRDRRCLPNDSSAAGIYLPMAPLSSSLHSPASNSKVSPTPPKKPPQTQPLRLADAPTDPDVSVGGLHFGPEQLRVSVHGRRSGAPQPHRPGAAAETSRATASRGPEAWTNTWR</sequence>
<organism evidence="2 3">
    <name type="scientific">Melipona bicolor</name>
    <dbReference type="NCBI Taxonomy" id="60889"/>
    <lineage>
        <taxon>Eukaryota</taxon>
        <taxon>Metazoa</taxon>
        <taxon>Ecdysozoa</taxon>
        <taxon>Arthropoda</taxon>
        <taxon>Hexapoda</taxon>
        <taxon>Insecta</taxon>
        <taxon>Pterygota</taxon>
        <taxon>Neoptera</taxon>
        <taxon>Endopterygota</taxon>
        <taxon>Hymenoptera</taxon>
        <taxon>Apocrita</taxon>
        <taxon>Aculeata</taxon>
        <taxon>Apoidea</taxon>
        <taxon>Anthophila</taxon>
        <taxon>Apidae</taxon>
        <taxon>Melipona</taxon>
    </lineage>
</organism>
<feature type="compositionally biased region" description="Low complexity" evidence="1">
    <location>
        <begin position="96"/>
        <end position="107"/>
    </location>
</feature>
<accession>A0AA40FME5</accession>
<feature type="region of interest" description="Disordered" evidence="1">
    <location>
        <begin position="13"/>
        <end position="44"/>
    </location>
</feature>
<dbReference type="EMBL" id="JAHYIQ010000025">
    <property type="protein sequence ID" value="KAK1121874.1"/>
    <property type="molecule type" value="Genomic_DNA"/>
</dbReference>
<keyword evidence="3" id="KW-1185">Reference proteome</keyword>
<dbReference type="Proteomes" id="UP001177670">
    <property type="component" value="Unassembled WGS sequence"/>
</dbReference>
<reference evidence="2" key="1">
    <citation type="submission" date="2021-10" db="EMBL/GenBank/DDBJ databases">
        <title>Melipona bicolor Genome sequencing and assembly.</title>
        <authorList>
            <person name="Araujo N.S."/>
            <person name="Arias M.C."/>
        </authorList>
    </citation>
    <scope>NUCLEOTIDE SEQUENCE</scope>
    <source>
        <strain evidence="2">USP_2M_L1-L4_2017</strain>
        <tissue evidence="2">Whole body</tissue>
    </source>
</reference>
<evidence type="ECO:0000256" key="1">
    <source>
        <dbReference type="SAM" id="MobiDB-lite"/>
    </source>
</evidence>
<name>A0AA40FME5_9HYME</name>
<gene>
    <name evidence="2" type="ORF">K0M31_010184</name>
</gene>
<evidence type="ECO:0000313" key="2">
    <source>
        <dbReference type="EMBL" id="KAK1121874.1"/>
    </source>
</evidence>
<dbReference type="AlphaFoldDB" id="A0AA40FME5"/>
<evidence type="ECO:0000313" key="3">
    <source>
        <dbReference type="Proteomes" id="UP001177670"/>
    </source>
</evidence>
<protein>
    <submittedName>
        <fullName evidence="2">Uncharacterized protein</fullName>
    </submittedName>
</protein>
<comment type="caution">
    <text evidence="2">The sequence shown here is derived from an EMBL/GenBank/DDBJ whole genome shotgun (WGS) entry which is preliminary data.</text>
</comment>
<feature type="region of interest" description="Disordered" evidence="1">
    <location>
        <begin position="60"/>
        <end position="220"/>
    </location>
</feature>
<feature type="compositionally biased region" description="Pro residues" evidence="1">
    <location>
        <begin position="145"/>
        <end position="154"/>
    </location>
</feature>
<proteinExistence type="predicted"/>
<feature type="compositionally biased region" description="Low complexity" evidence="1">
    <location>
        <begin position="125"/>
        <end position="141"/>
    </location>
</feature>
<feature type="compositionally biased region" description="Low complexity" evidence="1">
    <location>
        <begin position="198"/>
        <end position="211"/>
    </location>
</feature>